<dbReference type="AlphaFoldDB" id="A0A3Q3MCU9"/>
<protein>
    <recommendedName>
        <fullName evidence="3">Synaptonemal complex central element protein 3</fullName>
    </recommendedName>
</protein>
<proteinExistence type="predicted"/>
<dbReference type="InParanoid" id="A0A3Q3MCU9"/>
<dbReference type="Ensembl" id="ENSMAMT00000019319.2">
    <property type="protein sequence ID" value="ENSMAMP00000018829.2"/>
    <property type="gene ID" value="ENSMAMG00000012699.2"/>
</dbReference>
<dbReference type="InterPro" id="IPR028145">
    <property type="entry name" value="Synaptonemal_3"/>
</dbReference>
<dbReference type="Proteomes" id="UP000261640">
    <property type="component" value="Unplaced"/>
</dbReference>
<dbReference type="GO" id="GO:0007131">
    <property type="term" value="P:reciprocal meiotic recombination"/>
    <property type="evidence" value="ECO:0007669"/>
    <property type="project" value="InterPro"/>
</dbReference>
<dbReference type="FunCoup" id="A0A3Q3MCU9">
    <property type="interactions" value="630"/>
</dbReference>
<dbReference type="PANTHER" id="PTHR36686">
    <property type="entry name" value="SYNAPTONEMAL COMPLEX CENTRAL ELEMENT PROTEIN 3"/>
    <property type="match status" value="1"/>
</dbReference>
<name>A0A3Q3MCU9_9TELE</name>
<accession>A0A3Q3MCU9</accession>
<dbReference type="GO" id="GO:0007283">
    <property type="term" value="P:spermatogenesis"/>
    <property type="evidence" value="ECO:0007669"/>
    <property type="project" value="InterPro"/>
</dbReference>
<evidence type="ECO:0008006" key="3">
    <source>
        <dbReference type="Google" id="ProtNLM"/>
    </source>
</evidence>
<dbReference type="GeneTree" id="ENSGT00940000176934"/>
<dbReference type="GO" id="GO:0007130">
    <property type="term" value="P:synaptonemal complex assembly"/>
    <property type="evidence" value="ECO:0007669"/>
    <property type="project" value="InterPro"/>
</dbReference>
<dbReference type="Pfam" id="PF15191">
    <property type="entry name" value="Synaptonemal_3"/>
    <property type="match status" value="1"/>
</dbReference>
<reference evidence="1" key="2">
    <citation type="submission" date="2025-09" db="UniProtKB">
        <authorList>
            <consortium name="Ensembl"/>
        </authorList>
    </citation>
    <scope>IDENTIFICATION</scope>
</reference>
<evidence type="ECO:0000313" key="1">
    <source>
        <dbReference type="Ensembl" id="ENSMAMP00000018829.2"/>
    </source>
</evidence>
<dbReference type="PANTHER" id="PTHR36686:SF1">
    <property type="entry name" value="SYNAPTONEMAL COMPLEX CENTRAL ELEMENT PROTEIN 3"/>
    <property type="match status" value="1"/>
</dbReference>
<keyword evidence="2" id="KW-1185">Reference proteome</keyword>
<sequence length="83" mass="9604">MANSPSLPERLKESDDDVFELIEDLERMIEDVENISVLLSWMSYDIVTLRANPEVGASMRHLEEAYRKKGAEKNNSEIIFVFQ</sequence>
<reference evidence="1" key="1">
    <citation type="submission" date="2025-08" db="UniProtKB">
        <authorList>
            <consortium name="Ensembl"/>
        </authorList>
    </citation>
    <scope>IDENTIFICATION</scope>
</reference>
<organism evidence="1 2">
    <name type="scientific">Mastacembelus armatus</name>
    <name type="common">zig-zag eel</name>
    <dbReference type="NCBI Taxonomy" id="205130"/>
    <lineage>
        <taxon>Eukaryota</taxon>
        <taxon>Metazoa</taxon>
        <taxon>Chordata</taxon>
        <taxon>Craniata</taxon>
        <taxon>Vertebrata</taxon>
        <taxon>Euteleostomi</taxon>
        <taxon>Actinopterygii</taxon>
        <taxon>Neopterygii</taxon>
        <taxon>Teleostei</taxon>
        <taxon>Neoteleostei</taxon>
        <taxon>Acanthomorphata</taxon>
        <taxon>Anabantaria</taxon>
        <taxon>Synbranchiformes</taxon>
        <taxon>Mastacembelidae</taxon>
        <taxon>Mastacembelus</taxon>
    </lineage>
</organism>
<evidence type="ECO:0000313" key="2">
    <source>
        <dbReference type="Proteomes" id="UP000261640"/>
    </source>
</evidence>
<dbReference type="STRING" id="205130.ENSMAMP00000018829"/>